<dbReference type="InterPro" id="IPR003787">
    <property type="entry name" value="Sulphur_relay_DsrE/F-like"/>
</dbReference>
<feature type="signal peptide" evidence="1">
    <location>
        <begin position="1"/>
        <end position="26"/>
    </location>
</feature>
<keyword evidence="3" id="KW-1185">Reference proteome</keyword>
<dbReference type="EMBL" id="CP035033">
    <property type="protein sequence ID" value="QAB16145.1"/>
    <property type="molecule type" value="Genomic_DNA"/>
</dbReference>
<sequence>MKRLKGFHWLFLLLWLPLTWALPAQAEEVAKVVYHVDFDDTNRYSATLTSINNMLNEYENQFKEYDVSIVFVGLGARFITDTDKAGINGPLKERRAELKGRLSGLHSMRNVKLAVCNNTLTGFGMKAADLYEGVEVVPSGVVYLAELQEGGASYIKIQ</sequence>
<dbReference type="SUPFAM" id="SSF75169">
    <property type="entry name" value="DsrEFH-like"/>
    <property type="match status" value="1"/>
</dbReference>
<evidence type="ECO:0000313" key="2">
    <source>
        <dbReference type="EMBL" id="QAB16145.1"/>
    </source>
</evidence>
<dbReference type="PANTHER" id="PTHR37691:SF1">
    <property type="entry name" value="BLR3518 PROTEIN"/>
    <property type="match status" value="1"/>
</dbReference>
<dbReference type="InterPro" id="IPR027396">
    <property type="entry name" value="DsrEFH-like"/>
</dbReference>
<dbReference type="Gene3D" id="3.40.1260.10">
    <property type="entry name" value="DsrEFH-like"/>
    <property type="match status" value="1"/>
</dbReference>
<feature type="chain" id="PRO_5019020729" evidence="1">
    <location>
        <begin position="27"/>
        <end position="158"/>
    </location>
</feature>
<dbReference type="RefSeq" id="WP_128385410.1">
    <property type="nucleotide sequence ID" value="NZ_CP035033.1"/>
</dbReference>
<dbReference type="PANTHER" id="PTHR37691">
    <property type="entry name" value="BLR3518 PROTEIN"/>
    <property type="match status" value="1"/>
</dbReference>
<proteinExistence type="predicted"/>
<name>A0A410H5E6_9GAMM</name>
<reference evidence="2 3" key="1">
    <citation type="journal article" date="2018" name="Environ. Microbiol.">
        <title>Genomes of ubiquitous marine and hypersaline Hydrogenovibrio, Thiomicrorhabdus and Thiomicrospira spp. encode a diversity of mechanisms to sustain chemolithoautotrophy in heterogeneous environments.</title>
        <authorList>
            <person name="Scott K.M."/>
            <person name="Williams J."/>
            <person name="Porter C.M.B."/>
            <person name="Russel S."/>
            <person name="Harmer T.L."/>
            <person name="Paul J.H."/>
            <person name="Antonen K.M."/>
            <person name="Bridges M.K."/>
            <person name="Camper G.J."/>
            <person name="Campla C.K."/>
            <person name="Casella L.G."/>
            <person name="Chase E."/>
            <person name="Conrad J.W."/>
            <person name="Cruz M.C."/>
            <person name="Dunlap D.S."/>
            <person name="Duran L."/>
            <person name="Fahsbender E.M."/>
            <person name="Goldsmith D.B."/>
            <person name="Keeley R.F."/>
            <person name="Kondoff M.R."/>
            <person name="Kussy B.I."/>
            <person name="Lane M.K."/>
            <person name="Lawler S."/>
            <person name="Leigh B.A."/>
            <person name="Lewis C."/>
            <person name="Lostal L.M."/>
            <person name="Marking D."/>
            <person name="Mancera P.A."/>
            <person name="McClenthan E.C."/>
            <person name="McIntyre E.A."/>
            <person name="Mine J.A."/>
            <person name="Modi S."/>
            <person name="Moore B.D."/>
            <person name="Morgan W.A."/>
            <person name="Nelson K.M."/>
            <person name="Nguyen K.N."/>
            <person name="Ogburn N."/>
            <person name="Parrino D.G."/>
            <person name="Pedapudi A.D."/>
            <person name="Pelham R.P."/>
            <person name="Preece A.M."/>
            <person name="Rampersad E.A."/>
            <person name="Richardson J.C."/>
            <person name="Rodgers C.M."/>
            <person name="Schaffer B.L."/>
            <person name="Sheridan N.E."/>
            <person name="Solone M.R."/>
            <person name="Staley Z.R."/>
            <person name="Tabuchi M."/>
            <person name="Waide R.J."/>
            <person name="Wanjugi P.W."/>
            <person name="Young S."/>
            <person name="Clum A."/>
            <person name="Daum C."/>
            <person name="Huntemann M."/>
            <person name="Ivanova N."/>
            <person name="Kyrpides N."/>
            <person name="Mikhailova N."/>
            <person name="Palaniappan K."/>
            <person name="Pillay M."/>
            <person name="Reddy T.B.K."/>
            <person name="Shapiro N."/>
            <person name="Stamatis D."/>
            <person name="Varghese N."/>
            <person name="Woyke T."/>
            <person name="Boden R."/>
            <person name="Freyermuth S.K."/>
            <person name="Kerfeld C.A."/>
        </authorList>
    </citation>
    <scope>NUCLEOTIDE SEQUENCE [LARGE SCALE GENOMIC DNA]</scope>
    <source>
        <strain evidence="2 3">JR-2</strain>
    </source>
</reference>
<dbReference type="Proteomes" id="UP000285478">
    <property type="component" value="Chromosome"/>
</dbReference>
<gene>
    <name evidence="2" type="ORF">EPV75_10960</name>
</gene>
<keyword evidence="1" id="KW-0732">Signal</keyword>
<evidence type="ECO:0000313" key="3">
    <source>
        <dbReference type="Proteomes" id="UP000285478"/>
    </source>
</evidence>
<dbReference type="Pfam" id="PF02635">
    <property type="entry name" value="DsrE"/>
    <property type="match status" value="1"/>
</dbReference>
<organism evidence="2 3">
    <name type="scientific">Hydrogenovibrio thermophilus</name>
    <dbReference type="NCBI Taxonomy" id="265883"/>
    <lineage>
        <taxon>Bacteria</taxon>
        <taxon>Pseudomonadati</taxon>
        <taxon>Pseudomonadota</taxon>
        <taxon>Gammaproteobacteria</taxon>
        <taxon>Thiotrichales</taxon>
        <taxon>Piscirickettsiaceae</taxon>
        <taxon>Hydrogenovibrio</taxon>
    </lineage>
</organism>
<protein>
    <submittedName>
        <fullName evidence="2">Uncharacterized protein</fullName>
    </submittedName>
</protein>
<dbReference type="AlphaFoldDB" id="A0A410H5E6"/>
<accession>A0A410H5E6</accession>
<dbReference type="KEGG" id="htr:EPV75_10960"/>
<evidence type="ECO:0000256" key="1">
    <source>
        <dbReference type="SAM" id="SignalP"/>
    </source>
</evidence>